<evidence type="ECO:0000313" key="1">
    <source>
        <dbReference type="EMBL" id="GAH05684.1"/>
    </source>
</evidence>
<accession>X1DKZ4</accession>
<proteinExistence type="predicted"/>
<comment type="caution">
    <text evidence="1">The sequence shown here is derived from an EMBL/GenBank/DDBJ whole genome shotgun (WGS) entry which is preliminary data.</text>
</comment>
<dbReference type="EMBL" id="BART01037122">
    <property type="protein sequence ID" value="GAH05684.1"/>
    <property type="molecule type" value="Genomic_DNA"/>
</dbReference>
<name>X1DKZ4_9ZZZZ</name>
<sequence length="114" mass="13182">GNCIFSSFVSVLLRQRITDITSGFRVFNFIALSDLDLKFDQECYPEMTIDLRLKGYRIAEEPIKNLPRLHGDSKVIDNLFTYIFKALGIVTYTLLKNMKTQRLGVLEEKPLLYS</sequence>
<protein>
    <recommendedName>
        <fullName evidence="2">Glycosyltransferase 2-like domain-containing protein</fullName>
    </recommendedName>
</protein>
<evidence type="ECO:0008006" key="2">
    <source>
        <dbReference type="Google" id="ProtNLM"/>
    </source>
</evidence>
<organism evidence="1">
    <name type="scientific">marine sediment metagenome</name>
    <dbReference type="NCBI Taxonomy" id="412755"/>
    <lineage>
        <taxon>unclassified sequences</taxon>
        <taxon>metagenomes</taxon>
        <taxon>ecological metagenomes</taxon>
    </lineage>
</organism>
<dbReference type="AlphaFoldDB" id="X1DKZ4"/>
<feature type="non-terminal residue" evidence="1">
    <location>
        <position position="1"/>
    </location>
</feature>
<gene>
    <name evidence="1" type="ORF">S01H4_62271</name>
</gene>
<reference evidence="1" key="1">
    <citation type="journal article" date="2014" name="Front. Microbiol.">
        <title>High frequency of phylogenetically diverse reductive dehalogenase-homologous genes in deep subseafloor sedimentary metagenomes.</title>
        <authorList>
            <person name="Kawai M."/>
            <person name="Futagami T."/>
            <person name="Toyoda A."/>
            <person name="Takaki Y."/>
            <person name="Nishi S."/>
            <person name="Hori S."/>
            <person name="Arai W."/>
            <person name="Tsubouchi T."/>
            <person name="Morono Y."/>
            <person name="Uchiyama I."/>
            <person name="Ito T."/>
            <person name="Fujiyama A."/>
            <person name="Inagaki F."/>
            <person name="Takami H."/>
        </authorList>
    </citation>
    <scope>NUCLEOTIDE SEQUENCE</scope>
    <source>
        <strain evidence="1">Expedition CK06-06</strain>
    </source>
</reference>